<proteinExistence type="predicted"/>
<protein>
    <recommendedName>
        <fullName evidence="1">Thiolase C-terminal domain-containing protein</fullName>
    </recommendedName>
</protein>
<dbReference type="Pfam" id="PF22691">
    <property type="entry name" value="Thiolase_C_1"/>
    <property type="match status" value="1"/>
</dbReference>
<feature type="non-terminal residue" evidence="2">
    <location>
        <position position="1"/>
    </location>
</feature>
<dbReference type="InterPro" id="IPR016039">
    <property type="entry name" value="Thiolase-like"/>
</dbReference>
<evidence type="ECO:0000313" key="2">
    <source>
        <dbReference type="EMBL" id="GAG75046.1"/>
    </source>
</evidence>
<sequence>SDVLALHHRESLTQTKSTITAAKQAFAKVGIEPTDVAVAEVHDAFPISEILAIEDLGFFEKGEGGNATKAGLTQLNSKISVNPSGGLKARGDPFGATGIAQIVEIVEQLRGRADKRQVSEIEYGLTHNIMGTGALAYVNIFGQEEMKQ</sequence>
<dbReference type="SUPFAM" id="SSF53901">
    <property type="entry name" value="Thiolase-like"/>
    <property type="match status" value="1"/>
</dbReference>
<reference evidence="2" key="1">
    <citation type="journal article" date="2014" name="Front. Microbiol.">
        <title>High frequency of phylogenetically diverse reductive dehalogenase-homologous genes in deep subseafloor sedimentary metagenomes.</title>
        <authorList>
            <person name="Kawai M."/>
            <person name="Futagami T."/>
            <person name="Toyoda A."/>
            <person name="Takaki Y."/>
            <person name="Nishi S."/>
            <person name="Hori S."/>
            <person name="Arai W."/>
            <person name="Tsubouchi T."/>
            <person name="Morono Y."/>
            <person name="Uchiyama I."/>
            <person name="Ito T."/>
            <person name="Fujiyama A."/>
            <person name="Inagaki F."/>
            <person name="Takami H."/>
        </authorList>
    </citation>
    <scope>NUCLEOTIDE SEQUENCE</scope>
    <source>
        <strain evidence="2">Expedition CK06-06</strain>
    </source>
</reference>
<dbReference type="EMBL" id="BART01017103">
    <property type="protein sequence ID" value="GAG75046.1"/>
    <property type="molecule type" value="Genomic_DNA"/>
</dbReference>
<comment type="caution">
    <text evidence="2">The sequence shown here is derived from an EMBL/GenBank/DDBJ whole genome shotgun (WGS) entry which is preliminary data.</text>
</comment>
<accession>X1BSB8</accession>
<name>X1BSB8_9ZZZZ</name>
<organism evidence="2">
    <name type="scientific">marine sediment metagenome</name>
    <dbReference type="NCBI Taxonomy" id="412755"/>
    <lineage>
        <taxon>unclassified sequences</taxon>
        <taxon>metagenomes</taxon>
        <taxon>ecological metagenomes</taxon>
    </lineage>
</organism>
<evidence type="ECO:0000259" key="1">
    <source>
        <dbReference type="Pfam" id="PF22691"/>
    </source>
</evidence>
<gene>
    <name evidence="2" type="ORF">S01H4_32664</name>
</gene>
<dbReference type="PANTHER" id="PTHR42870">
    <property type="entry name" value="ACETYL-COA C-ACETYLTRANSFERASE"/>
    <property type="match status" value="1"/>
</dbReference>
<dbReference type="PANTHER" id="PTHR42870:SF6">
    <property type="entry name" value="ACETYL-COA C-ACYLTRANSFERASE"/>
    <property type="match status" value="1"/>
</dbReference>
<dbReference type="AlphaFoldDB" id="X1BSB8"/>
<dbReference type="InterPro" id="IPR055140">
    <property type="entry name" value="Thiolase_C_2"/>
</dbReference>
<feature type="domain" description="Thiolase C-terminal" evidence="1">
    <location>
        <begin position="4"/>
        <end position="142"/>
    </location>
</feature>
<dbReference type="GO" id="GO:0016746">
    <property type="term" value="F:acyltransferase activity"/>
    <property type="evidence" value="ECO:0007669"/>
    <property type="project" value="InterPro"/>
</dbReference>
<dbReference type="CDD" id="cd00829">
    <property type="entry name" value="SCP-x_thiolase"/>
    <property type="match status" value="1"/>
</dbReference>
<dbReference type="Gene3D" id="3.40.47.10">
    <property type="match status" value="1"/>
</dbReference>